<dbReference type="EC" id="2.7.7.-" evidence="11"/>
<evidence type="ECO:0000256" key="12">
    <source>
        <dbReference type="RuleBase" id="RU003514"/>
    </source>
</evidence>
<dbReference type="NCBIfam" id="TIGR00335">
    <property type="entry name" value="primase_sml"/>
    <property type="match status" value="1"/>
</dbReference>
<keyword evidence="7 11" id="KW-0479">Metal-binding</keyword>
<evidence type="ECO:0000256" key="7">
    <source>
        <dbReference type="ARBA" id="ARBA00022723"/>
    </source>
</evidence>
<keyword evidence="4 11" id="KW-0808">Transferase</keyword>
<dbReference type="InterPro" id="IPR002755">
    <property type="entry name" value="DNA_primase_S"/>
</dbReference>
<comment type="subunit">
    <text evidence="11">Heterodimer of a small subunit (PriS) and a large subunit (PriL).</text>
</comment>
<dbReference type="Pfam" id="PF01896">
    <property type="entry name" value="DNA_primase_S"/>
    <property type="match status" value="1"/>
</dbReference>
<dbReference type="AlphaFoldDB" id="A0A8J7YRM7"/>
<evidence type="ECO:0000256" key="9">
    <source>
        <dbReference type="ARBA" id="ARBA00023163"/>
    </source>
</evidence>
<evidence type="ECO:0000256" key="8">
    <source>
        <dbReference type="ARBA" id="ARBA00022842"/>
    </source>
</evidence>
<keyword evidence="8 11" id="KW-0460">Magnesium</keyword>
<comment type="caution">
    <text evidence="14">The sequence shown here is derived from an EMBL/GenBank/DDBJ whole genome shotgun (WGS) entry which is preliminary data.</text>
</comment>
<dbReference type="GO" id="GO:1990077">
    <property type="term" value="C:primosome complex"/>
    <property type="evidence" value="ECO:0007669"/>
    <property type="project" value="UniProtKB-KW"/>
</dbReference>
<feature type="active site" evidence="11">
    <location>
        <position position="100"/>
    </location>
</feature>
<evidence type="ECO:0000256" key="4">
    <source>
        <dbReference type="ARBA" id="ARBA00022679"/>
    </source>
</evidence>
<dbReference type="GO" id="GO:0000428">
    <property type="term" value="C:DNA-directed RNA polymerase complex"/>
    <property type="evidence" value="ECO:0007669"/>
    <property type="project" value="UniProtKB-KW"/>
</dbReference>
<keyword evidence="5 11" id="KW-0548">Nucleotidyltransferase</keyword>
<dbReference type="HAMAP" id="MF_00700">
    <property type="entry name" value="DNA_primase_sml_arc"/>
    <property type="match status" value="1"/>
</dbReference>
<evidence type="ECO:0000256" key="2">
    <source>
        <dbReference type="ARBA" id="ARBA00022478"/>
    </source>
</evidence>
<keyword evidence="9 11" id="KW-0804">Transcription</keyword>
<dbReference type="GO" id="GO:0046872">
    <property type="term" value="F:metal ion binding"/>
    <property type="evidence" value="ECO:0007669"/>
    <property type="project" value="UniProtKB-KW"/>
</dbReference>
<keyword evidence="10 11" id="KW-0464">Manganese</keyword>
<evidence type="ECO:0000256" key="10">
    <source>
        <dbReference type="ARBA" id="ARBA00023211"/>
    </source>
</evidence>
<dbReference type="CDD" id="cd04860">
    <property type="entry name" value="AE_Prim_S"/>
    <property type="match status" value="1"/>
</dbReference>
<reference evidence="14" key="1">
    <citation type="submission" date="2021-05" db="EMBL/GenBank/DDBJ databases">
        <title>Genomic insights into ecological role and evolution of a novel Thermoplasmata order Candidatus Sysuiplasmatales.</title>
        <authorList>
            <person name="Yuan Y."/>
        </authorList>
    </citation>
    <scope>NUCLEOTIDE SEQUENCE</scope>
    <source>
        <strain evidence="14">TUT19-bin139</strain>
    </source>
</reference>
<dbReference type="PANTHER" id="PTHR10536">
    <property type="entry name" value="DNA PRIMASE SMALL SUBUNIT"/>
    <property type="match status" value="1"/>
</dbReference>
<evidence type="ECO:0000256" key="6">
    <source>
        <dbReference type="ARBA" id="ARBA00022705"/>
    </source>
</evidence>
<dbReference type="Gene3D" id="3.90.920.10">
    <property type="entry name" value="DNA primase, PRIM domain"/>
    <property type="match status" value="1"/>
</dbReference>
<dbReference type="InterPro" id="IPR023639">
    <property type="entry name" value="DNA_primase_ssu_PriS"/>
</dbReference>
<comment type="function">
    <text evidence="13">RNA polymerase that catalyzes the synthesis of short RNA molecules used as primers for DNA polymerase during DNA replication.</text>
</comment>
<keyword evidence="3 11" id="KW-0639">Primosome</keyword>
<keyword evidence="2 11" id="KW-0240">DNA-directed RNA polymerase</keyword>
<comment type="cofactor">
    <cofactor evidence="11">
        <name>Mg(2+)</name>
        <dbReference type="ChEBI" id="CHEBI:18420"/>
    </cofactor>
    <cofactor evidence="11">
        <name>Mn(2+)</name>
        <dbReference type="ChEBI" id="CHEBI:29035"/>
    </cofactor>
</comment>
<evidence type="ECO:0000313" key="15">
    <source>
        <dbReference type="Proteomes" id="UP000750197"/>
    </source>
</evidence>
<comment type="function">
    <text evidence="11">Catalytic subunit of DNA primase, an RNA polymerase that catalyzes the synthesis of short RNA molecules used as primers for DNA polymerase during DNA replication. The small subunit contains the primase catalytic core and has DNA synthesis activity on its own. Binding to the large subunit stabilizes and modulates the activity, increasing the rate of DNA synthesis while decreasing the length of the DNA fragments, and conferring RNA synthesis capability. The DNA polymerase activity may enable DNA primase to also catalyze primer extension after primer synthesis. May also play a role in DNA repair.</text>
</comment>
<evidence type="ECO:0000256" key="5">
    <source>
        <dbReference type="ARBA" id="ARBA00022695"/>
    </source>
</evidence>
<proteinExistence type="inferred from homology"/>
<feature type="active site" evidence="11">
    <location>
        <position position="304"/>
    </location>
</feature>
<dbReference type="GO" id="GO:0003899">
    <property type="term" value="F:DNA-directed RNA polymerase activity"/>
    <property type="evidence" value="ECO:0007669"/>
    <property type="project" value="UniProtKB-UniRule"/>
</dbReference>
<dbReference type="InterPro" id="IPR014052">
    <property type="entry name" value="DNA_primase_ssu_euk/arc"/>
</dbReference>
<dbReference type="Proteomes" id="UP000750197">
    <property type="component" value="Unassembled WGS sequence"/>
</dbReference>
<accession>A0A8J7YRM7</accession>
<name>A0A8J7YRM7_9ARCH</name>
<organism evidence="14 15">
    <name type="scientific">Candidatus Sysuiplasma superficiale</name>
    <dbReference type="NCBI Taxonomy" id="2823368"/>
    <lineage>
        <taxon>Archaea</taxon>
        <taxon>Methanobacteriati</taxon>
        <taxon>Thermoplasmatota</taxon>
        <taxon>Thermoplasmata</taxon>
        <taxon>Candidatus Sysuiplasmatales</taxon>
        <taxon>Candidatus Sysuiplasmataceae</taxon>
        <taxon>Candidatus Sysuiplasma</taxon>
    </lineage>
</organism>
<dbReference type="SUPFAM" id="SSF56747">
    <property type="entry name" value="Prim-pol domain"/>
    <property type="match status" value="1"/>
</dbReference>
<evidence type="ECO:0000313" key="14">
    <source>
        <dbReference type="EMBL" id="MBX8643364.1"/>
    </source>
</evidence>
<evidence type="ECO:0000256" key="11">
    <source>
        <dbReference type="HAMAP-Rule" id="MF_00700"/>
    </source>
</evidence>
<evidence type="ECO:0000256" key="13">
    <source>
        <dbReference type="RuleBase" id="RU004224"/>
    </source>
</evidence>
<keyword evidence="6 11" id="KW-0235">DNA replication</keyword>
<dbReference type="EMBL" id="JAHEAC010000005">
    <property type="protein sequence ID" value="MBX8643364.1"/>
    <property type="molecule type" value="Genomic_DNA"/>
</dbReference>
<evidence type="ECO:0000256" key="3">
    <source>
        <dbReference type="ARBA" id="ARBA00022515"/>
    </source>
</evidence>
<feature type="active site" evidence="11">
    <location>
        <position position="98"/>
    </location>
</feature>
<protein>
    <recommendedName>
        <fullName evidence="11">DNA primase small subunit PriS</fullName>
        <ecNumber evidence="11">2.7.7.-</ecNumber>
    </recommendedName>
</protein>
<dbReference type="GO" id="GO:0006269">
    <property type="term" value="P:DNA replication, synthesis of primer"/>
    <property type="evidence" value="ECO:0007669"/>
    <property type="project" value="UniProtKB-UniRule"/>
</dbReference>
<gene>
    <name evidence="11 14" type="primary">priS</name>
    <name evidence="14" type="ORF">KIY12_01350</name>
</gene>
<comment type="similarity">
    <text evidence="1 11 12">Belongs to the eukaryotic-type primase small subunit family.</text>
</comment>
<sequence>MTDSVPKELIFARDMFGKYYREHTIHAPPRSEAREFGFMFFDRTFVHRHIHFHGEGELNDYLRGRSPSHGYYSAARYARPDADTMAEKGWEGADLIFDLDADHVKGSEKLEYDRMLEQVKDVLIRLYDDYITGDLGFGEKETEIVFSGGRGYHIHIYSSSVAQLGSHERREIVDYITGNGLDVSMLFRRQVVGVDEKTGKKITSMRAPSAMEGGWYARAARALEMALEHATDMGTILKFLTDAGLNERQAGRMASVLVEMGGRDRIKDTGLIDVFARSGRYDDSMSFAAILTKIASETMAGQTDEPVTSDVHRLIRIPGTLHGKTGLKVISMTRNSLDSFNPLEDAVARFDDSEVTVISRTAFETPPFMGERVRLNEGKNRLPSNLALFLILRRQVQLP</sequence>
<evidence type="ECO:0000256" key="1">
    <source>
        <dbReference type="ARBA" id="ARBA00009762"/>
    </source>
</evidence>